<reference evidence="2" key="1">
    <citation type="submission" date="2020-06" db="EMBL/GenBank/DDBJ databases">
        <title>Draft genome of Bugula neritina, a colonial animal packing powerful symbionts and potential medicines.</title>
        <authorList>
            <person name="Rayko M."/>
        </authorList>
    </citation>
    <scope>NUCLEOTIDE SEQUENCE [LARGE SCALE GENOMIC DNA]</scope>
    <source>
        <strain evidence="2">Kwan_BN1</strain>
    </source>
</reference>
<dbReference type="AlphaFoldDB" id="A0A7J7JRY5"/>
<organism evidence="2 3">
    <name type="scientific">Bugula neritina</name>
    <name type="common">Brown bryozoan</name>
    <name type="synonym">Sertularia neritina</name>
    <dbReference type="NCBI Taxonomy" id="10212"/>
    <lineage>
        <taxon>Eukaryota</taxon>
        <taxon>Metazoa</taxon>
        <taxon>Spiralia</taxon>
        <taxon>Lophotrochozoa</taxon>
        <taxon>Bryozoa</taxon>
        <taxon>Gymnolaemata</taxon>
        <taxon>Cheilostomatida</taxon>
        <taxon>Flustrina</taxon>
        <taxon>Buguloidea</taxon>
        <taxon>Bugulidae</taxon>
        <taxon>Bugula</taxon>
    </lineage>
</organism>
<feature type="compositionally biased region" description="Low complexity" evidence="1">
    <location>
        <begin position="174"/>
        <end position="186"/>
    </location>
</feature>
<feature type="compositionally biased region" description="Low complexity" evidence="1">
    <location>
        <begin position="198"/>
        <end position="207"/>
    </location>
</feature>
<feature type="region of interest" description="Disordered" evidence="1">
    <location>
        <begin position="152"/>
        <end position="207"/>
    </location>
</feature>
<keyword evidence="3" id="KW-1185">Reference proteome</keyword>
<protein>
    <submittedName>
        <fullName evidence="2">Uncharacterized protein</fullName>
    </submittedName>
</protein>
<proteinExistence type="predicted"/>
<evidence type="ECO:0000313" key="2">
    <source>
        <dbReference type="EMBL" id="KAF6029109.1"/>
    </source>
</evidence>
<feature type="compositionally biased region" description="Basic and acidic residues" evidence="1">
    <location>
        <begin position="163"/>
        <end position="173"/>
    </location>
</feature>
<evidence type="ECO:0000313" key="3">
    <source>
        <dbReference type="Proteomes" id="UP000593567"/>
    </source>
</evidence>
<evidence type="ECO:0000256" key="1">
    <source>
        <dbReference type="SAM" id="MobiDB-lite"/>
    </source>
</evidence>
<name>A0A7J7JRY5_BUGNE</name>
<sequence>MSRNVFVDVRPYSYVGSSGEDDESGLGDSESVLSCDLPVLSINLGNDISTQTSQSLENLTHNIKRLSHRPQSLPANSTANISDFNGSKSTSPTFHLTSSDSPLPSVDSLLCESSPCDSPQKSIGYDSVDGDVRSFEREDFLTVKRRVMADDYDTSGDTLPCPKTDRCLEHSSEEPSSTHTMTSTSSADSEFVTKSPNVSASLSPASTTLSSAVSTVTTSPRQESSFSPQSPSLKDVLALPILEDGKKPNRVELTQLSSRIKEKLKPTRNELLSLRTDKKLVEPQSTELYYADKLCYAISQTREDESNTESLSSHNDMDIKERGVTLQSIQEQYMKLEEARLLYNAIKQLDAVKINNC</sequence>
<gene>
    <name evidence="2" type="ORF">EB796_012603</name>
</gene>
<accession>A0A7J7JRY5</accession>
<dbReference type="EMBL" id="VXIV02001855">
    <property type="protein sequence ID" value="KAF6029109.1"/>
    <property type="molecule type" value="Genomic_DNA"/>
</dbReference>
<comment type="caution">
    <text evidence="2">The sequence shown here is derived from an EMBL/GenBank/DDBJ whole genome shotgun (WGS) entry which is preliminary data.</text>
</comment>
<dbReference type="Proteomes" id="UP000593567">
    <property type="component" value="Unassembled WGS sequence"/>
</dbReference>